<organism evidence="1 2">
    <name type="scientific">Sporanaerobium hydrogeniformans</name>
    <dbReference type="NCBI Taxonomy" id="3072179"/>
    <lineage>
        <taxon>Bacteria</taxon>
        <taxon>Bacillati</taxon>
        <taxon>Bacillota</taxon>
        <taxon>Clostridia</taxon>
        <taxon>Lachnospirales</taxon>
        <taxon>Lachnospiraceae</taxon>
        <taxon>Sporanaerobium</taxon>
    </lineage>
</organism>
<protein>
    <submittedName>
        <fullName evidence="1">Amidophosphoribosyltransferase</fullName>
    </submittedName>
</protein>
<comment type="caution">
    <text evidence="1">The sequence shown here is derived from an EMBL/GenBank/DDBJ whole genome shotgun (WGS) entry which is preliminary data.</text>
</comment>
<keyword evidence="2" id="KW-1185">Reference proteome</keyword>
<gene>
    <name evidence="1" type="ORF">CS063_02050</name>
</gene>
<accession>A0AC61DHE9</accession>
<dbReference type="Proteomes" id="UP000224460">
    <property type="component" value="Unassembled WGS sequence"/>
</dbReference>
<dbReference type="EMBL" id="PEDL01000001">
    <property type="protein sequence ID" value="PHV72280.1"/>
    <property type="molecule type" value="Genomic_DNA"/>
</dbReference>
<evidence type="ECO:0000313" key="1">
    <source>
        <dbReference type="EMBL" id="PHV72280.1"/>
    </source>
</evidence>
<proteinExistence type="predicted"/>
<reference evidence="1" key="1">
    <citation type="submission" date="2017-10" db="EMBL/GenBank/DDBJ databases">
        <title>Genome sequence of cellulolytic Lachnospiraceae bacterium XHS1971 isolated from hotspring sediment.</title>
        <authorList>
            <person name="Vasudevan G."/>
            <person name="Joshi A.J."/>
            <person name="Hivarkar S."/>
            <person name="Lanjekar V.B."/>
            <person name="Dhakephalkar P.K."/>
            <person name="Dagar S."/>
        </authorList>
    </citation>
    <scope>NUCLEOTIDE SEQUENCE</scope>
    <source>
        <strain evidence="1">XHS1971</strain>
    </source>
</reference>
<evidence type="ECO:0000313" key="2">
    <source>
        <dbReference type="Proteomes" id="UP000224460"/>
    </source>
</evidence>
<name>A0AC61DHE9_9FIRM</name>
<sequence length="463" mass="50956">MKFLQEDSLHEECGVIGIYRQEKNAARHAYYGLFALQHRGQESAGIAVNNGGDVEAIKGMGLVSDVFNEKSLNELQGNIAIGHVRYSTAGDKDIRNAQPLVAKYKKGDIGLAHNGNLVNAENIREILEDSGVIFHSTTDTESILNLIARSSNKGIEIGIKNTMSLVKGAYALVLTTGNSLMGIRDPHGLRPLCIGKMKDGYILASESCALDVLDAVFIRDVEPGEIVVIDEKGLRSIEPTSMCQKHLCVFELIYFARPDSILDGDSVYDFRVNAGRLLAKQHRIEADMVMPVPDSGIPSAIGYAKESGIPYGEGLVKNRYIGRTFIQPTQEMRENAVKIKLSPLKQNLEGKRVIMIDDSIVRGTTCKRIVEQIRKAGAKEIHVCITSPPVQYSCHFGIDTPYREFLIGAQKTVGEICEYLGADSLTYLGEEELREACGYKSQYCKACFNGKYPMEVPISNVPC</sequence>